<dbReference type="InterPro" id="IPR002035">
    <property type="entry name" value="VWF_A"/>
</dbReference>
<dbReference type="Pfam" id="PF13400">
    <property type="entry name" value="Tad"/>
    <property type="match status" value="1"/>
</dbReference>
<gene>
    <name evidence="4" type="ORF">ACFQO6_16120</name>
</gene>
<keyword evidence="5" id="KW-1185">Reference proteome</keyword>
<keyword evidence="2" id="KW-0472">Membrane</keyword>
<comment type="caution">
    <text evidence="4">The sequence shown here is derived from an EMBL/GenBank/DDBJ whole genome shotgun (WGS) entry which is preliminary data.</text>
</comment>
<evidence type="ECO:0000256" key="1">
    <source>
        <dbReference type="SAM" id="MobiDB-lite"/>
    </source>
</evidence>
<feature type="transmembrane region" description="Helical" evidence="2">
    <location>
        <begin position="12"/>
        <end position="33"/>
    </location>
</feature>
<reference evidence="5" key="1">
    <citation type="journal article" date="2019" name="Int. J. Syst. Evol. Microbiol.">
        <title>The Global Catalogue of Microorganisms (GCM) 10K type strain sequencing project: providing services to taxonomists for standard genome sequencing and annotation.</title>
        <authorList>
            <consortium name="The Broad Institute Genomics Platform"/>
            <consortium name="The Broad Institute Genome Sequencing Center for Infectious Disease"/>
            <person name="Wu L."/>
            <person name="Ma J."/>
        </authorList>
    </citation>
    <scope>NUCLEOTIDE SEQUENCE [LARGE SCALE GENOMIC DNA]</scope>
    <source>
        <strain evidence="5">FCH27</strain>
    </source>
</reference>
<evidence type="ECO:0000313" key="5">
    <source>
        <dbReference type="Proteomes" id="UP001596524"/>
    </source>
</evidence>
<evidence type="ECO:0000259" key="3">
    <source>
        <dbReference type="PROSITE" id="PS50234"/>
    </source>
</evidence>
<dbReference type="InterPro" id="IPR028087">
    <property type="entry name" value="Tad_N"/>
</dbReference>
<feature type="region of interest" description="Disordered" evidence="1">
    <location>
        <begin position="285"/>
        <end position="319"/>
    </location>
</feature>
<proteinExistence type="predicted"/>
<evidence type="ECO:0000256" key="2">
    <source>
        <dbReference type="SAM" id="Phobius"/>
    </source>
</evidence>
<accession>A0ABW2N810</accession>
<evidence type="ECO:0000313" key="4">
    <source>
        <dbReference type="EMBL" id="MFC7361798.1"/>
    </source>
</evidence>
<dbReference type="SUPFAM" id="SSF53300">
    <property type="entry name" value="vWA-like"/>
    <property type="match status" value="1"/>
</dbReference>
<dbReference type="InterPro" id="IPR036465">
    <property type="entry name" value="vWFA_dom_sf"/>
</dbReference>
<dbReference type="EMBL" id="JBHTCH010000020">
    <property type="protein sequence ID" value="MFC7361798.1"/>
    <property type="molecule type" value="Genomic_DNA"/>
</dbReference>
<feature type="region of interest" description="Disordered" evidence="1">
    <location>
        <begin position="247"/>
        <end position="266"/>
    </location>
</feature>
<name>A0ABW2N810_9ACTN</name>
<keyword evidence="2" id="KW-1133">Transmembrane helix</keyword>
<sequence length="509" mass="52690">MRASSRRRDEDGAVAFMTVILSVVLFGAAAIAIDISMLAMERQKLHDAVDAAAHAGAYTMPGDGATAMKAARDMALANDPDLTYDFTEQNPQIRLWCLVASTGAGTSVRTDQIPSTCNPGPAPYTTSRYPDLRCNTKICKIPCAPSLTTICNTVEVVAEKDVDFGFANIFGRSEGSTGSVASAACKGSCGQEAPNPLDVVFMADRTVSMSDTNRNTMMDAIKSTLLTMDPTMHYVALGTISKSVSTGACPTAPGPPPTRGGRAGQAEGMKNGLWVPTDFSRTYVTGTGSGKRTSSTDPVVRGLDCAKGEPANPSKGASNGAYGTHLASAMKGAARKLLYSSENNLSSLPARPGAVRKVIVFETDGRPFEVFNGGVTDLGDPDDVAAGFQVDNTANGQRGCQNLVEVAAKAKAAEILVITIGFGEATSANCTDGSTSNMWTRDALAAAASPSDSGAASAASACDSTTSRAAENADGDYYFCAAQGSELANIFKTAVAQVSTGVRLVKLPQ</sequence>
<dbReference type="Proteomes" id="UP001596524">
    <property type="component" value="Unassembled WGS sequence"/>
</dbReference>
<dbReference type="RefSeq" id="WP_255892246.1">
    <property type="nucleotide sequence ID" value="NZ_JAFMZM010000006.1"/>
</dbReference>
<dbReference type="Gene3D" id="3.40.50.410">
    <property type="entry name" value="von Willebrand factor, type A domain"/>
    <property type="match status" value="1"/>
</dbReference>
<protein>
    <submittedName>
        <fullName evidence="4">TadE/TadG family type IV pilus assembly protein</fullName>
    </submittedName>
</protein>
<organism evidence="4 5">
    <name type="scientific">Nocardioides astragali</name>
    <dbReference type="NCBI Taxonomy" id="1776736"/>
    <lineage>
        <taxon>Bacteria</taxon>
        <taxon>Bacillati</taxon>
        <taxon>Actinomycetota</taxon>
        <taxon>Actinomycetes</taxon>
        <taxon>Propionibacteriales</taxon>
        <taxon>Nocardioidaceae</taxon>
        <taxon>Nocardioides</taxon>
    </lineage>
</organism>
<dbReference type="PROSITE" id="PS50234">
    <property type="entry name" value="VWFA"/>
    <property type="match status" value="1"/>
</dbReference>
<keyword evidence="2" id="KW-0812">Transmembrane</keyword>
<feature type="domain" description="VWFA" evidence="3">
    <location>
        <begin position="198"/>
        <end position="494"/>
    </location>
</feature>